<evidence type="ECO:0000313" key="3">
    <source>
        <dbReference type="Proteomes" id="UP001187531"/>
    </source>
</evidence>
<comment type="caution">
    <text evidence="2">The sequence shown here is derived from an EMBL/GenBank/DDBJ whole genome shotgun (WGS) entry which is preliminary data.</text>
</comment>
<keyword evidence="3" id="KW-1185">Reference proteome</keyword>
<feature type="region of interest" description="Disordered" evidence="1">
    <location>
        <begin position="1"/>
        <end position="24"/>
    </location>
</feature>
<evidence type="ECO:0000256" key="1">
    <source>
        <dbReference type="SAM" id="MobiDB-lite"/>
    </source>
</evidence>
<reference evidence="2" key="1">
    <citation type="submission" date="2023-07" db="EMBL/GenBank/DDBJ databases">
        <title>Chromosome-level genome assembly of Artemia franciscana.</title>
        <authorList>
            <person name="Jo E."/>
        </authorList>
    </citation>
    <scope>NUCLEOTIDE SEQUENCE</scope>
    <source>
        <tissue evidence="2">Whole body</tissue>
    </source>
</reference>
<organism evidence="2 3">
    <name type="scientific">Artemia franciscana</name>
    <name type="common">Brine shrimp</name>
    <name type="synonym">Artemia sanfranciscana</name>
    <dbReference type="NCBI Taxonomy" id="6661"/>
    <lineage>
        <taxon>Eukaryota</taxon>
        <taxon>Metazoa</taxon>
        <taxon>Ecdysozoa</taxon>
        <taxon>Arthropoda</taxon>
        <taxon>Crustacea</taxon>
        <taxon>Branchiopoda</taxon>
        <taxon>Anostraca</taxon>
        <taxon>Artemiidae</taxon>
        <taxon>Artemia</taxon>
    </lineage>
</organism>
<evidence type="ECO:0000313" key="2">
    <source>
        <dbReference type="EMBL" id="KAK2703703.1"/>
    </source>
</evidence>
<protein>
    <submittedName>
        <fullName evidence="2">Uncharacterized protein</fullName>
    </submittedName>
</protein>
<sequence>MEEHVDGVANEVGYNEEKRGKKRDTNLENISLLSDQALRSTSIIQAGNISKPISTNIQIDIFKDGKMKRARIDGPDSSTDQQR</sequence>
<dbReference type="EMBL" id="JAVRJZ010000078">
    <property type="protein sequence ID" value="KAK2703703.1"/>
    <property type="molecule type" value="Genomic_DNA"/>
</dbReference>
<name>A0AA88H396_ARTSF</name>
<accession>A0AA88H396</accession>
<feature type="compositionally biased region" description="Basic and acidic residues" evidence="1">
    <location>
        <begin position="15"/>
        <end position="24"/>
    </location>
</feature>
<dbReference type="AlphaFoldDB" id="A0AA88H396"/>
<dbReference type="Proteomes" id="UP001187531">
    <property type="component" value="Unassembled WGS sequence"/>
</dbReference>
<gene>
    <name evidence="2" type="ORF">QYM36_017862</name>
</gene>
<proteinExistence type="predicted"/>